<protein>
    <submittedName>
        <fullName evidence="1">Uncharacterized protein</fullName>
    </submittedName>
</protein>
<name>A0ABN9Q6D8_9DINO</name>
<sequence length="588" mass="64260">MAAAAGLDDLDRVGTAQHLDALGEVDRSGVVPEIGPKILQGPWTTVSAGRWRRREAMPVLEGRALVWGVRHVSRGLSEFGKRVLFLTDGLSEVLALEKGFPEDKHVADSEGLALTEKENAEDLYQRVYHAALAEFRSIAVTLGLRLGTAADYDGVALERAHRPLFDSGGVQEGSRLAANQCAARLVAVTFVSCLQLAGLTSPAGRQVAPPSRAAGHDARPLVLFPMEKKTSGISGTCNASIVGALPFYHFIGSMLKLPKSNVGERELAAQARHMLRVQACRAAGQQLRFEGPPGLYQLRDSGASADFARGRRSLAEVPARGRWATDSSALPAFAARAGGAVALEVFSGSGNLSRAWRRRQQALGFAVFEWDLRWGDEYDLTRRRVQRSVRGWVNNGLVAAVWMGTPCHSWSRARGIRPGPPPLRSDVHVMGLPDLAPRSAEKVRVGNALMKFSASLFALRQAVRVPVATENPHLSRIWLTPQFKGLLRKCRTVVLDFCQFGQSCRKRTRIVYDHVDLQPFGRLCNGPRGICSRTGRPHDQLQGTNSDGIFLTLLAEAYPADLCASIVRCFQFALAEKQSQRVQKLWRG</sequence>
<proteinExistence type="predicted"/>
<dbReference type="Proteomes" id="UP001189429">
    <property type="component" value="Unassembled WGS sequence"/>
</dbReference>
<organism evidence="1 2">
    <name type="scientific">Prorocentrum cordatum</name>
    <dbReference type="NCBI Taxonomy" id="2364126"/>
    <lineage>
        <taxon>Eukaryota</taxon>
        <taxon>Sar</taxon>
        <taxon>Alveolata</taxon>
        <taxon>Dinophyceae</taxon>
        <taxon>Prorocentrales</taxon>
        <taxon>Prorocentraceae</taxon>
        <taxon>Prorocentrum</taxon>
    </lineage>
</organism>
<dbReference type="EMBL" id="CAUYUJ010002320">
    <property type="protein sequence ID" value="CAK0800243.1"/>
    <property type="molecule type" value="Genomic_DNA"/>
</dbReference>
<gene>
    <name evidence="1" type="ORF">PCOR1329_LOCUS8447</name>
</gene>
<reference evidence="1" key="1">
    <citation type="submission" date="2023-10" db="EMBL/GenBank/DDBJ databases">
        <authorList>
            <person name="Chen Y."/>
            <person name="Shah S."/>
            <person name="Dougan E. K."/>
            <person name="Thang M."/>
            <person name="Chan C."/>
        </authorList>
    </citation>
    <scope>NUCLEOTIDE SEQUENCE [LARGE SCALE GENOMIC DNA]</scope>
</reference>
<comment type="caution">
    <text evidence="1">The sequence shown here is derived from an EMBL/GenBank/DDBJ whole genome shotgun (WGS) entry which is preliminary data.</text>
</comment>
<evidence type="ECO:0000313" key="1">
    <source>
        <dbReference type="EMBL" id="CAK0800243.1"/>
    </source>
</evidence>
<accession>A0ABN9Q6D8</accession>
<keyword evidence="2" id="KW-1185">Reference proteome</keyword>
<evidence type="ECO:0000313" key="2">
    <source>
        <dbReference type="Proteomes" id="UP001189429"/>
    </source>
</evidence>